<dbReference type="InterPro" id="IPR003710">
    <property type="entry name" value="ApbA"/>
</dbReference>
<proteinExistence type="inferred from homology"/>
<evidence type="ECO:0000256" key="3">
    <source>
        <dbReference type="ARBA" id="ARBA00023002"/>
    </source>
</evidence>
<comment type="similarity">
    <text evidence="1 4">Belongs to the ketopantoate reductase family.</text>
</comment>
<evidence type="ECO:0000259" key="5">
    <source>
        <dbReference type="Pfam" id="PF02558"/>
    </source>
</evidence>
<comment type="caution">
    <text evidence="7">The sequence shown here is derived from an EMBL/GenBank/DDBJ whole genome shotgun (WGS) entry which is preliminary data.</text>
</comment>
<dbReference type="PANTHER" id="PTHR21708">
    <property type="entry name" value="PROBABLE 2-DEHYDROPANTOATE 2-REDUCTASE"/>
    <property type="match status" value="1"/>
</dbReference>
<feature type="domain" description="Ketopantoate reductase C-terminal" evidence="6">
    <location>
        <begin position="191"/>
        <end position="317"/>
    </location>
</feature>
<dbReference type="Pfam" id="PF02558">
    <property type="entry name" value="ApbA"/>
    <property type="match status" value="1"/>
</dbReference>
<dbReference type="InterPro" id="IPR036291">
    <property type="entry name" value="NAD(P)-bd_dom_sf"/>
</dbReference>
<dbReference type="PANTHER" id="PTHR21708:SF30">
    <property type="entry name" value="2-DEHYDROPANTOATE 2-REDUCTASE-RELATED"/>
    <property type="match status" value="1"/>
</dbReference>
<dbReference type="GO" id="GO:0015940">
    <property type="term" value="P:pantothenate biosynthetic process"/>
    <property type="evidence" value="ECO:0007669"/>
    <property type="project" value="InterPro"/>
</dbReference>
<comment type="catalytic activity">
    <reaction evidence="4">
        <text>(R)-pantoate + NADP(+) = 2-dehydropantoate + NADPH + H(+)</text>
        <dbReference type="Rhea" id="RHEA:16233"/>
        <dbReference type="ChEBI" id="CHEBI:11561"/>
        <dbReference type="ChEBI" id="CHEBI:15378"/>
        <dbReference type="ChEBI" id="CHEBI:15980"/>
        <dbReference type="ChEBI" id="CHEBI:57783"/>
        <dbReference type="ChEBI" id="CHEBI:58349"/>
        <dbReference type="EC" id="1.1.1.169"/>
    </reaction>
</comment>
<dbReference type="InterPro" id="IPR051402">
    <property type="entry name" value="KPR-Related"/>
</dbReference>
<evidence type="ECO:0000259" key="6">
    <source>
        <dbReference type="Pfam" id="PF08546"/>
    </source>
</evidence>
<evidence type="ECO:0000256" key="1">
    <source>
        <dbReference type="ARBA" id="ARBA00007870"/>
    </source>
</evidence>
<evidence type="ECO:0000256" key="4">
    <source>
        <dbReference type="RuleBase" id="RU362068"/>
    </source>
</evidence>
<dbReference type="InterPro" id="IPR013328">
    <property type="entry name" value="6PGD_dom2"/>
</dbReference>
<dbReference type="Pfam" id="PF08546">
    <property type="entry name" value="ApbA_C"/>
    <property type="match status" value="1"/>
</dbReference>
<dbReference type="EC" id="1.1.1.169" evidence="4"/>
<dbReference type="InterPro" id="IPR008927">
    <property type="entry name" value="6-PGluconate_DH-like_C_sf"/>
</dbReference>
<dbReference type="SUPFAM" id="SSF48179">
    <property type="entry name" value="6-phosphogluconate dehydrogenase C-terminal domain-like"/>
    <property type="match status" value="1"/>
</dbReference>
<keyword evidence="3 4" id="KW-0560">Oxidoreductase</keyword>
<accession>A0AAV9NR11</accession>
<dbReference type="GO" id="GO:0008677">
    <property type="term" value="F:2-dehydropantoate 2-reductase activity"/>
    <property type="evidence" value="ECO:0007669"/>
    <property type="project" value="UniProtKB-EC"/>
</dbReference>
<dbReference type="EMBL" id="JAVRRD010000001">
    <property type="protein sequence ID" value="KAK5064585.1"/>
    <property type="molecule type" value="Genomic_DNA"/>
</dbReference>
<dbReference type="GeneID" id="89968640"/>
<feature type="domain" description="Ketopantoate reductase N-terminal" evidence="5">
    <location>
        <begin position="4"/>
        <end position="160"/>
    </location>
</feature>
<comment type="function">
    <text evidence="4">Catalyzes the NADPH-dependent reduction of ketopantoate into pantoic acid.</text>
</comment>
<dbReference type="RefSeq" id="XP_064711909.1">
    <property type="nucleotide sequence ID" value="XM_064844049.1"/>
</dbReference>
<dbReference type="Proteomes" id="UP001358417">
    <property type="component" value="Unassembled WGS sequence"/>
</dbReference>
<dbReference type="Gene3D" id="1.10.1040.10">
    <property type="entry name" value="N-(1-d-carboxylethyl)-l-norvaline Dehydrogenase, domain 2"/>
    <property type="match status" value="1"/>
</dbReference>
<evidence type="ECO:0000313" key="8">
    <source>
        <dbReference type="Proteomes" id="UP001358417"/>
    </source>
</evidence>
<gene>
    <name evidence="7" type="ORF">LTR84_000418</name>
</gene>
<name>A0AAV9NR11_9EURO</name>
<dbReference type="InterPro" id="IPR013332">
    <property type="entry name" value="KPR_N"/>
</dbReference>
<evidence type="ECO:0000256" key="2">
    <source>
        <dbReference type="ARBA" id="ARBA00022857"/>
    </source>
</evidence>
<keyword evidence="8" id="KW-1185">Reference proteome</keyword>
<keyword evidence="2 4" id="KW-0521">NADP</keyword>
<dbReference type="FunFam" id="1.10.1040.10:FF:000017">
    <property type="entry name" value="2-dehydropantoate 2-reductase"/>
    <property type="match status" value="1"/>
</dbReference>
<dbReference type="Gene3D" id="3.40.50.720">
    <property type="entry name" value="NAD(P)-binding Rossmann-like Domain"/>
    <property type="match status" value="1"/>
</dbReference>
<dbReference type="InterPro" id="IPR013752">
    <property type="entry name" value="KPA_reductase"/>
</dbReference>
<dbReference type="AlphaFoldDB" id="A0AAV9NR11"/>
<sequence>MVNILIFGTGSVGTVYAMILLNAGANLTCLCRSNLEAAKSHGFTIKSSIFGEQKIFPTVVGSIQEVADANSSSPFDFVVVSTKATSQSAVAAVTSLRPLVKAHFTTIVLIQNGIGIENSFHDAFPDNSIISGVTYLPTSRIGQTVYSHTETQILHLGPFPAGRASAAERQHTDDFAALIRAGGGHALVHTDVQVERWKKLIGNTTWNPICALSRCRDLEFLQSSVLAPDFVRRVMLEVVAVANAIGYGEHIQLSAVESQMQRSAARSWPGVEPSMMSDMSHTRTMEVEAIVGQVVQVAKGNGIDVPRLETLYVLLSGLDWALKSKKQ</sequence>
<protein>
    <recommendedName>
        <fullName evidence="4">2-dehydropantoate 2-reductase</fullName>
        <ecNumber evidence="4">1.1.1.169</ecNumber>
    </recommendedName>
    <alternativeName>
        <fullName evidence="4">Ketopantoate reductase</fullName>
    </alternativeName>
</protein>
<organism evidence="7 8">
    <name type="scientific">Exophiala bonariae</name>
    <dbReference type="NCBI Taxonomy" id="1690606"/>
    <lineage>
        <taxon>Eukaryota</taxon>
        <taxon>Fungi</taxon>
        <taxon>Dikarya</taxon>
        <taxon>Ascomycota</taxon>
        <taxon>Pezizomycotina</taxon>
        <taxon>Eurotiomycetes</taxon>
        <taxon>Chaetothyriomycetidae</taxon>
        <taxon>Chaetothyriales</taxon>
        <taxon>Herpotrichiellaceae</taxon>
        <taxon>Exophiala</taxon>
    </lineage>
</organism>
<dbReference type="SUPFAM" id="SSF51735">
    <property type="entry name" value="NAD(P)-binding Rossmann-fold domains"/>
    <property type="match status" value="1"/>
</dbReference>
<evidence type="ECO:0000313" key="7">
    <source>
        <dbReference type="EMBL" id="KAK5064585.1"/>
    </source>
</evidence>
<dbReference type="NCBIfam" id="TIGR00745">
    <property type="entry name" value="apbA_panE"/>
    <property type="match status" value="1"/>
</dbReference>
<reference evidence="7 8" key="1">
    <citation type="submission" date="2023-08" db="EMBL/GenBank/DDBJ databases">
        <title>Black Yeasts Isolated from many extreme environments.</title>
        <authorList>
            <person name="Coleine C."/>
            <person name="Stajich J.E."/>
            <person name="Selbmann L."/>
        </authorList>
    </citation>
    <scope>NUCLEOTIDE SEQUENCE [LARGE SCALE GENOMIC DNA]</scope>
    <source>
        <strain evidence="7 8">CCFEE 5792</strain>
    </source>
</reference>
<dbReference type="GO" id="GO:0005737">
    <property type="term" value="C:cytoplasm"/>
    <property type="evidence" value="ECO:0007669"/>
    <property type="project" value="TreeGrafter"/>
</dbReference>